<dbReference type="EMBL" id="FWWR01000011">
    <property type="protein sequence ID" value="SMB90373.1"/>
    <property type="molecule type" value="Genomic_DNA"/>
</dbReference>
<evidence type="ECO:0000259" key="4">
    <source>
        <dbReference type="Pfam" id="PF09223"/>
    </source>
</evidence>
<evidence type="ECO:0000256" key="1">
    <source>
        <dbReference type="ARBA" id="ARBA00022729"/>
    </source>
</evidence>
<dbReference type="OrthoDB" id="3186216at2"/>
<dbReference type="STRING" id="573058.SAMN00017477_1619"/>
<dbReference type="RefSeq" id="WP_084231183.1">
    <property type="nucleotide sequence ID" value="NZ_FWWR01000011.1"/>
</dbReference>
<sequence>MKNLKILAVTTAMCISMLAVGCQKKEAPANNAPANAAVENANANKAAEAETTDSKVSLADWEGTWNNFGAYLDDPALDSAFEEVAKRDGITAEEAKAKLLERRNCEFNGMVFKGDTITFLDNFEDKDGKEIASAEYKLTGEHKTQHGSHELTWYTFESEGAKYPVLLLMEVHGEEELTHFHMRYGNNADELLAKDDWFPTFVKPNSTMDQIVAEITE</sequence>
<proteinExistence type="predicted"/>
<feature type="chain" id="PRO_5039295867" evidence="3">
    <location>
        <begin position="22"/>
        <end position="217"/>
    </location>
</feature>
<keyword evidence="2" id="KW-0862">Zinc</keyword>
<dbReference type="AlphaFoldDB" id="A0A1W1VAX8"/>
<dbReference type="SUPFAM" id="SSF50814">
    <property type="entry name" value="Lipocalins"/>
    <property type="match status" value="1"/>
</dbReference>
<gene>
    <name evidence="5" type="ORF">SAMN00017477_1619</name>
</gene>
<accession>A0A1W1VAX8</accession>
<organism evidence="5 6">
    <name type="scientific">Peptoniphilus asaccharolyticus DSM 20463</name>
    <dbReference type="NCBI Taxonomy" id="573058"/>
    <lineage>
        <taxon>Bacteria</taxon>
        <taxon>Bacillati</taxon>
        <taxon>Bacillota</taxon>
        <taxon>Tissierellia</taxon>
        <taxon>Tissierellales</taxon>
        <taxon>Peptoniphilaceae</taxon>
        <taxon>Peptoniphilus</taxon>
    </lineage>
</organism>
<feature type="domain" description="ZinT" evidence="4">
    <location>
        <begin position="56"/>
        <end position="216"/>
    </location>
</feature>
<protein>
    <submittedName>
        <fullName evidence="5">Zinc transport system substrate-binding protein</fullName>
    </submittedName>
</protein>
<dbReference type="PROSITE" id="PS51257">
    <property type="entry name" value="PROKAR_LIPOPROTEIN"/>
    <property type="match status" value="1"/>
</dbReference>
<keyword evidence="6" id="KW-1185">Reference proteome</keyword>
<dbReference type="GO" id="GO:0008270">
    <property type="term" value="F:zinc ion binding"/>
    <property type="evidence" value="ECO:0007669"/>
    <property type="project" value="InterPro"/>
</dbReference>
<keyword evidence="1 3" id="KW-0732">Signal</keyword>
<dbReference type="InterPro" id="IPR012674">
    <property type="entry name" value="Calycin"/>
</dbReference>
<evidence type="ECO:0000256" key="3">
    <source>
        <dbReference type="SAM" id="SignalP"/>
    </source>
</evidence>
<name>A0A1W1VAX8_PEPAS</name>
<dbReference type="Gene3D" id="2.40.128.20">
    <property type="match status" value="1"/>
</dbReference>
<dbReference type="Proteomes" id="UP000192368">
    <property type="component" value="Unassembled WGS sequence"/>
</dbReference>
<reference evidence="6" key="1">
    <citation type="submission" date="2017-04" db="EMBL/GenBank/DDBJ databases">
        <authorList>
            <person name="Varghese N."/>
            <person name="Submissions S."/>
        </authorList>
    </citation>
    <scope>NUCLEOTIDE SEQUENCE [LARGE SCALE GENOMIC DNA]</scope>
    <source>
        <strain evidence="6">DSM 20463</strain>
    </source>
</reference>
<dbReference type="InterPro" id="IPR015304">
    <property type="entry name" value="ZinT_dom"/>
</dbReference>
<evidence type="ECO:0000313" key="5">
    <source>
        <dbReference type="EMBL" id="SMB90373.1"/>
    </source>
</evidence>
<evidence type="ECO:0000256" key="2">
    <source>
        <dbReference type="ARBA" id="ARBA00022833"/>
    </source>
</evidence>
<feature type="signal peptide" evidence="3">
    <location>
        <begin position="1"/>
        <end position="21"/>
    </location>
</feature>
<dbReference type="Pfam" id="PF09223">
    <property type="entry name" value="ZinT"/>
    <property type="match status" value="1"/>
</dbReference>
<evidence type="ECO:0000313" key="6">
    <source>
        <dbReference type="Proteomes" id="UP000192368"/>
    </source>
</evidence>